<protein>
    <submittedName>
        <fullName evidence="1">DUF1700 domain-containing protein</fullName>
    </submittedName>
</protein>
<dbReference type="EMBL" id="DVMJ01000090">
    <property type="protein sequence ID" value="HIU14438.1"/>
    <property type="molecule type" value="Genomic_DNA"/>
</dbReference>
<reference evidence="1" key="1">
    <citation type="submission" date="2020-10" db="EMBL/GenBank/DDBJ databases">
        <authorList>
            <person name="Gilroy R."/>
        </authorList>
    </citation>
    <scope>NUCLEOTIDE SEQUENCE</scope>
    <source>
        <strain evidence="1">CHK195-11698</strain>
    </source>
</reference>
<dbReference type="Proteomes" id="UP000824175">
    <property type="component" value="Unassembled WGS sequence"/>
</dbReference>
<sequence>MNKYLFLGMLQEELEKKISKDEVKDIIEYYDNYLLEAQDYGKSEEEIIAELGDVKTLAQSILNNLKNEEDIEINETRTSPDWSKTIDELSHEFSKAFSQIGETIGEVSKQIAETETFKDIFGSEDVEEIIDAEINEMQSINQEESFDLDDISMIQVELSNLSCHIELVESDQLNLKIIKKPEDTFEVMIKKADHRLRIVEKKARIYTLFGNHKRELRIGLPVGYKGDFKVDCANSAIKIEGNGRKSACHYTLECANGYVEVNRAILGHLDLDCKNGKVKLDEVIVYRANLDCKNGMITYHMLPNSYGKVLDVRCKNGVITVDGVHTTNGHYQTRIPSRNDSKHELSVVASCNNGIVKMKGFE</sequence>
<evidence type="ECO:0000313" key="1">
    <source>
        <dbReference type="EMBL" id="HIU14438.1"/>
    </source>
</evidence>
<dbReference type="AlphaFoldDB" id="A0A9D1HPQ2"/>
<proteinExistence type="predicted"/>
<reference evidence="1" key="2">
    <citation type="journal article" date="2021" name="PeerJ">
        <title>Extensive microbial diversity within the chicken gut microbiome revealed by metagenomics and culture.</title>
        <authorList>
            <person name="Gilroy R."/>
            <person name="Ravi A."/>
            <person name="Getino M."/>
            <person name="Pursley I."/>
            <person name="Horton D.L."/>
            <person name="Alikhan N.F."/>
            <person name="Baker D."/>
            <person name="Gharbi K."/>
            <person name="Hall N."/>
            <person name="Watson M."/>
            <person name="Adriaenssens E.M."/>
            <person name="Foster-Nyarko E."/>
            <person name="Jarju S."/>
            <person name="Secka A."/>
            <person name="Antonio M."/>
            <person name="Oren A."/>
            <person name="Chaudhuri R.R."/>
            <person name="La Ragione R."/>
            <person name="Hildebrand F."/>
            <person name="Pallen M.J."/>
        </authorList>
    </citation>
    <scope>NUCLEOTIDE SEQUENCE</scope>
    <source>
        <strain evidence="1">CHK195-11698</strain>
    </source>
</reference>
<evidence type="ECO:0000313" key="2">
    <source>
        <dbReference type="Proteomes" id="UP000824175"/>
    </source>
</evidence>
<dbReference type="Pfam" id="PF22564">
    <property type="entry name" value="HAAS"/>
    <property type="match status" value="1"/>
</dbReference>
<comment type="caution">
    <text evidence="1">The sequence shown here is derived from an EMBL/GenBank/DDBJ whole genome shotgun (WGS) entry which is preliminary data.</text>
</comment>
<organism evidence="1 2">
    <name type="scientific">Candidatus Fimiplasma intestinipullorum</name>
    <dbReference type="NCBI Taxonomy" id="2840825"/>
    <lineage>
        <taxon>Bacteria</taxon>
        <taxon>Bacillati</taxon>
        <taxon>Bacillota</taxon>
        <taxon>Clostridia</taxon>
        <taxon>Eubacteriales</taxon>
        <taxon>Candidatus Fimiplasma</taxon>
    </lineage>
</organism>
<accession>A0A9D1HPQ2</accession>
<name>A0A9D1HPQ2_9FIRM</name>
<gene>
    <name evidence="1" type="ORF">IAD15_10280</name>
</gene>